<keyword evidence="1" id="KW-0812">Transmembrane</keyword>
<protein>
    <submittedName>
        <fullName evidence="2">Uncharacterized protein</fullName>
    </submittedName>
</protein>
<keyword evidence="1" id="KW-1133">Transmembrane helix</keyword>
<evidence type="ECO:0000256" key="1">
    <source>
        <dbReference type="SAM" id="Phobius"/>
    </source>
</evidence>
<dbReference type="EMBL" id="CM017693">
    <property type="protein sequence ID" value="TYH11696.1"/>
    <property type="molecule type" value="Genomic_DNA"/>
</dbReference>
<keyword evidence="1" id="KW-0472">Membrane</keyword>
<evidence type="ECO:0000313" key="3">
    <source>
        <dbReference type="Proteomes" id="UP000323506"/>
    </source>
</evidence>
<gene>
    <name evidence="2" type="ORF">ES288_A06G006400v1</name>
</gene>
<evidence type="ECO:0000313" key="2">
    <source>
        <dbReference type="EMBL" id="TYH11696.1"/>
    </source>
</evidence>
<keyword evidence="3" id="KW-1185">Reference proteome</keyword>
<feature type="non-terminal residue" evidence="2">
    <location>
        <position position="1"/>
    </location>
</feature>
<feature type="transmembrane region" description="Helical" evidence="1">
    <location>
        <begin position="51"/>
        <end position="68"/>
    </location>
</feature>
<name>A0A5D2G2P0_GOSDA</name>
<reference evidence="2 3" key="1">
    <citation type="submission" date="2019-06" db="EMBL/GenBank/DDBJ databases">
        <title>WGS assembly of Gossypium darwinii.</title>
        <authorList>
            <person name="Chen Z.J."/>
            <person name="Sreedasyam A."/>
            <person name="Ando A."/>
            <person name="Song Q."/>
            <person name="De L."/>
            <person name="Hulse-Kemp A."/>
            <person name="Ding M."/>
            <person name="Ye W."/>
            <person name="Kirkbride R."/>
            <person name="Jenkins J."/>
            <person name="Plott C."/>
            <person name="Lovell J."/>
            <person name="Lin Y.-M."/>
            <person name="Vaughn R."/>
            <person name="Liu B."/>
            <person name="Li W."/>
            <person name="Simpson S."/>
            <person name="Scheffler B."/>
            <person name="Saski C."/>
            <person name="Grover C."/>
            <person name="Hu G."/>
            <person name="Conover J."/>
            <person name="Carlson J."/>
            <person name="Shu S."/>
            <person name="Boston L."/>
            <person name="Williams M."/>
            <person name="Peterson D."/>
            <person name="Mcgee K."/>
            <person name="Jones D."/>
            <person name="Wendel J."/>
            <person name="Stelly D."/>
            <person name="Grimwood J."/>
            <person name="Schmutz J."/>
        </authorList>
    </citation>
    <scope>NUCLEOTIDE SEQUENCE [LARGE SCALE GENOMIC DNA]</scope>
    <source>
        <strain evidence="2">1808015.09</strain>
    </source>
</reference>
<sequence length="72" mass="8666">LIHDLCFSFNLLFVCFEKYIDQFRFFPFLLIIFKSRYLIHGLTKMCKNSICFHSMSLFLFAYGILSPFDNIH</sequence>
<dbReference type="Proteomes" id="UP000323506">
    <property type="component" value="Chromosome A06"/>
</dbReference>
<accession>A0A5D2G2P0</accession>
<organism evidence="2 3">
    <name type="scientific">Gossypium darwinii</name>
    <name type="common">Darwin's cotton</name>
    <name type="synonym">Gossypium barbadense var. darwinii</name>
    <dbReference type="NCBI Taxonomy" id="34276"/>
    <lineage>
        <taxon>Eukaryota</taxon>
        <taxon>Viridiplantae</taxon>
        <taxon>Streptophyta</taxon>
        <taxon>Embryophyta</taxon>
        <taxon>Tracheophyta</taxon>
        <taxon>Spermatophyta</taxon>
        <taxon>Magnoliopsida</taxon>
        <taxon>eudicotyledons</taxon>
        <taxon>Gunneridae</taxon>
        <taxon>Pentapetalae</taxon>
        <taxon>rosids</taxon>
        <taxon>malvids</taxon>
        <taxon>Malvales</taxon>
        <taxon>Malvaceae</taxon>
        <taxon>Malvoideae</taxon>
        <taxon>Gossypium</taxon>
    </lineage>
</organism>
<proteinExistence type="predicted"/>
<dbReference type="AlphaFoldDB" id="A0A5D2G2P0"/>
<feature type="transmembrane region" description="Helical" evidence="1">
    <location>
        <begin position="22"/>
        <end position="39"/>
    </location>
</feature>